<evidence type="ECO:0000256" key="1">
    <source>
        <dbReference type="SAM" id="Phobius"/>
    </source>
</evidence>
<accession>A0A6M0K2M4</accession>
<feature type="transmembrane region" description="Helical" evidence="1">
    <location>
        <begin position="39"/>
        <end position="58"/>
    </location>
</feature>
<comment type="caution">
    <text evidence="3">The sequence shown here is derived from an EMBL/GenBank/DDBJ whole genome shotgun (WGS) entry which is preliminary data.</text>
</comment>
<dbReference type="EMBL" id="JAAIJQ010000069">
    <property type="protein sequence ID" value="NEV63970.1"/>
    <property type="molecule type" value="Genomic_DNA"/>
</dbReference>
<keyword evidence="1" id="KW-0812">Transmembrane</keyword>
<name>A0A6M0K2M4_9GAMM</name>
<reference evidence="3 4" key="1">
    <citation type="submission" date="2020-02" db="EMBL/GenBank/DDBJ databases">
        <title>Genome sequences of Thiorhodococcus mannitoliphagus and Thiorhodococcus minor, purple sulfur photosynthetic bacteria in the gammaproteobacterial family, Chromatiaceae.</title>
        <authorList>
            <person name="Aviles F.A."/>
            <person name="Meyer T.E."/>
            <person name="Kyndt J.A."/>
        </authorList>
    </citation>
    <scope>NUCLEOTIDE SEQUENCE [LARGE SCALE GENOMIC DNA]</scope>
    <source>
        <strain evidence="3 4">DSM 11518</strain>
    </source>
</reference>
<proteinExistence type="predicted"/>
<protein>
    <submittedName>
        <fullName evidence="3">DUF2892 domain-containing protein</fullName>
    </submittedName>
</protein>
<keyword evidence="1" id="KW-0472">Membrane</keyword>
<evidence type="ECO:0000313" key="3">
    <source>
        <dbReference type="EMBL" id="NEV63970.1"/>
    </source>
</evidence>
<dbReference type="RefSeq" id="WP_164454433.1">
    <property type="nucleotide sequence ID" value="NZ_JAAIJQ010000069.1"/>
</dbReference>
<dbReference type="InterPro" id="IPR021309">
    <property type="entry name" value="YgaP-like_TM"/>
</dbReference>
<sequence length="67" mass="7181">MQLVNNVGKQDRNIRFVAGGVAILFGIITGLWWLDIVGLILLATAYFGTCLAYIPLGVNTAKEAGDD</sequence>
<gene>
    <name evidence="3" type="ORF">G3446_19105</name>
</gene>
<feature type="domain" description="Inner membrane protein YgaP-like transmembrane" evidence="2">
    <location>
        <begin position="5"/>
        <end position="63"/>
    </location>
</feature>
<dbReference type="Pfam" id="PF11127">
    <property type="entry name" value="YgaP-like_TM"/>
    <property type="match status" value="1"/>
</dbReference>
<evidence type="ECO:0000313" key="4">
    <source>
        <dbReference type="Proteomes" id="UP000483379"/>
    </source>
</evidence>
<dbReference type="AlphaFoldDB" id="A0A6M0K2M4"/>
<dbReference type="Proteomes" id="UP000483379">
    <property type="component" value="Unassembled WGS sequence"/>
</dbReference>
<keyword evidence="4" id="KW-1185">Reference proteome</keyword>
<feature type="transmembrane region" description="Helical" evidence="1">
    <location>
        <begin position="12"/>
        <end position="33"/>
    </location>
</feature>
<keyword evidence="1" id="KW-1133">Transmembrane helix</keyword>
<evidence type="ECO:0000259" key="2">
    <source>
        <dbReference type="Pfam" id="PF11127"/>
    </source>
</evidence>
<organism evidence="3 4">
    <name type="scientific">Thiorhodococcus minor</name>
    <dbReference type="NCBI Taxonomy" id="57489"/>
    <lineage>
        <taxon>Bacteria</taxon>
        <taxon>Pseudomonadati</taxon>
        <taxon>Pseudomonadota</taxon>
        <taxon>Gammaproteobacteria</taxon>
        <taxon>Chromatiales</taxon>
        <taxon>Chromatiaceae</taxon>
        <taxon>Thiorhodococcus</taxon>
    </lineage>
</organism>